<organism evidence="5 6">
    <name type="scientific">Evansella tamaricis</name>
    <dbReference type="NCBI Taxonomy" id="2069301"/>
    <lineage>
        <taxon>Bacteria</taxon>
        <taxon>Bacillati</taxon>
        <taxon>Bacillota</taxon>
        <taxon>Bacilli</taxon>
        <taxon>Bacillales</taxon>
        <taxon>Bacillaceae</taxon>
        <taxon>Evansella</taxon>
    </lineage>
</organism>
<protein>
    <submittedName>
        <fullName evidence="5">Trypsin-like peptidase domain-containing protein</fullName>
    </submittedName>
</protein>
<dbReference type="RefSeq" id="WP_217067764.1">
    <property type="nucleotide sequence ID" value="NZ_JAHQCS010000145.1"/>
</dbReference>
<dbReference type="Pfam" id="PF13240">
    <property type="entry name" value="Zn_Ribbon_1"/>
    <property type="match status" value="1"/>
</dbReference>
<sequence>MYCPNCGKPLEEKTRFCPHCGRKRKQSKFLFTLLFLTAFLSGIFMATNFFSENPDPPEERIASYLEERKIEKKNQITSIPAFGWQDREEAQKRELTELIADAQEAVYTIYTSYNQGSGFLYNDSGAVVTNAHVVEGDPLVQVRTNNGTEYKGTVIGYSNETDVAVILVPDLAGRKPFPKNTEEPVMIGEEVIALGSPLGLENTATIGYITGSNRDFIIDSFIYENLYQISAPISPGSSGGPLLSKSAEKIIAINSAQNIHDTSIGFSIPLYQVEYLIQSWIDEPMNEEAILSQYYNSYGDYFFGESWDHNEGYFENGDFSEEEYYDYWEPDAYDFWEEFDYEYWENVYEQWLEKWGIDEWDNDDWDMEFYYYWDDF</sequence>
<dbReference type="Proteomes" id="UP000784880">
    <property type="component" value="Unassembled WGS sequence"/>
</dbReference>
<keyword evidence="3" id="KW-0812">Transmembrane</keyword>
<feature type="domain" description="Zinc-ribbon" evidence="4">
    <location>
        <begin position="2"/>
        <end position="23"/>
    </location>
</feature>
<dbReference type="EMBL" id="JAHQCS010000145">
    <property type="protein sequence ID" value="MBU9713614.1"/>
    <property type="molecule type" value="Genomic_DNA"/>
</dbReference>
<evidence type="ECO:0000313" key="6">
    <source>
        <dbReference type="Proteomes" id="UP000784880"/>
    </source>
</evidence>
<dbReference type="Pfam" id="PF13365">
    <property type="entry name" value="Trypsin_2"/>
    <property type="match status" value="1"/>
</dbReference>
<keyword evidence="3" id="KW-1133">Transmembrane helix</keyword>
<keyword evidence="2" id="KW-0378">Hydrolase</keyword>
<dbReference type="PANTHER" id="PTHR43343:SF3">
    <property type="entry name" value="PROTEASE DO-LIKE 8, CHLOROPLASTIC"/>
    <property type="match status" value="1"/>
</dbReference>
<evidence type="ECO:0000256" key="3">
    <source>
        <dbReference type="SAM" id="Phobius"/>
    </source>
</evidence>
<keyword evidence="3" id="KW-0472">Membrane</keyword>
<reference evidence="5 6" key="1">
    <citation type="submission" date="2021-06" db="EMBL/GenBank/DDBJ databases">
        <title>Bacillus sp. RD4P76, an endophyte from a halophyte.</title>
        <authorList>
            <person name="Sun J.-Q."/>
        </authorList>
    </citation>
    <scope>NUCLEOTIDE SEQUENCE [LARGE SCALE GENOMIC DNA]</scope>
    <source>
        <strain evidence="5 6">CGMCC 1.15917</strain>
    </source>
</reference>
<dbReference type="InterPro" id="IPR051201">
    <property type="entry name" value="Chloro_Bact_Ser_Proteases"/>
</dbReference>
<gene>
    <name evidence="5" type="ORF">KS419_17940</name>
</gene>
<keyword evidence="1" id="KW-0645">Protease</keyword>
<evidence type="ECO:0000256" key="1">
    <source>
        <dbReference type="ARBA" id="ARBA00022670"/>
    </source>
</evidence>
<dbReference type="PANTHER" id="PTHR43343">
    <property type="entry name" value="PEPTIDASE S12"/>
    <property type="match status" value="1"/>
</dbReference>
<comment type="caution">
    <text evidence="5">The sequence shown here is derived from an EMBL/GenBank/DDBJ whole genome shotgun (WGS) entry which is preliminary data.</text>
</comment>
<keyword evidence="6" id="KW-1185">Reference proteome</keyword>
<evidence type="ECO:0000259" key="4">
    <source>
        <dbReference type="Pfam" id="PF13240"/>
    </source>
</evidence>
<evidence type="ECO:0000313" key="5">
    <source>
        <dbReference type="EMBL" id="MBU9713614.1"/>
    </source>
</evidence>
<name>A0ABS6JIV5_9BACI</name>
<evidence type="ECO:0000256" key="2">
    <source>
        <dbReference type="ARBA" id="ARBA00022801"/>
    </source>
</evidence>
<feature type="transmembrane region" description="Helical" evidence="3">
    <location>
        <begin position="29"/>
        <end position="50"/>
    </location>
</feature>
<accession>A0ABS6JIV5</accession>
<proteinExistence type="predicted"/>
<dbReference type="InterPro" id="IPR026870">
    <property type="entry name" value="Zinc_ribbon_dom"/>
</dbReference>